<feature type="signal peptide" evidence="3">
    <location>
        <begin position="1"/>
        <end position="21"/>
    </location>
</feature>
<protein>
    <submittedName>
        <fullName evidence="4">Uncharacterized protein</fullName>
    </submittedName>
</protein>
<proteinExistence type="predicted"/>
<keyword evidence="5" id="KW-1185">Reference proteome</keyword>
<evidence type="ECO:0000256" key="2">
    <source>
        <dbReference type="SAM" id="MobiDB-lite"/>
    </source>
</evidence>
<feature type="region of interest" description="Disordered" evidence="2">
    <location>
        <begin position="240"/>
        <end position="273"/>
    </location>
</feature>
<evidence type="ECO:0000313" key="4">
    <source>
        <dbReference type="EMBL" id="SEM21407.1"/>
    </source>
</evidence>
<feature type="compositionally biased region" description="Low complexity" evidence="2">
    <location>
        <begin position="245"/>
        <end position="257"/>
    </location>
</feature>
<evidence type="ECO:0000256" key="1">
    <source>
        <dbReference type="SAM" id="Coils"/>
    </source>
</evidence>
<dbReference type="STRING" id="1036779.SAMN04515666_108194"/>
<dbReference type="Proteomes" id="UP000199664">
    <property type="component" value="Unassembled WGS sequence"/>
</dbReference>
<organism evidence="4 5">
    <name type="scientific">Bosea lupini</name>
    <dbReference type="NCBI Taxonomy" id="1036779"/>
    <lineage>
        <taxon>Bacteria</taxon>
        <taxon>Pseudomonadati</taxon>
        <taxon>Pseudomonadota</taxon>
        <taxon>Alphaproteobacteria</taxon>
        <taxon>Hyphomicrobiales</taxon>
        <taxon>Boseaceae</taxon>
        <taxon>Bosea</taxon>
    </lineage>
</organism>
<evidence type="ECO:0000256" key="3">
    <source>
        <dbReference type="SAM" id="SignalP"/>
    </source>
</evidence>
<keyword evidence="1" id="KW-0175">Coiled coil</keyword>
<sequence>MWSQRTAIALILASFATGASAQSTEQQKRKLLLPTIRTATDCVAREASRHPDIVAGYRYNNLGPMIAEGWRACANSLAEIAIMHDSLHGQGTGVVFVKGAYADDLPRAVRSRLQGEMDRRIAAVERAEAEARAEQARLEVERQQNIDRLERAADALRERAYDCTTEQLAKLISSSETAEVLSTAAMTICRTEIDDALQARVDIVRFKNGSGYSTAGEPAFRDEMRKVVRNNVITHAVQMKAGSGPRTVAPAPSTTPASVPPQSPAALSPTAGSDLPKAVRDCLSTIATARNEKFVDQRKLYEGMLELCRPEIEAAARSAFLANKDGDLPTEREKALTAASITAKAMIGMVN</sequence>
<keyword evidence="3" id="KW-0732">Signal</keyword>
<accession>A0A1H7WKI6</accession>
<evidence type="ECO:0000313" key="5">
    <source>
        <dbReference type="Proteomes" id="UP000199664"/>
    </source>
</evidence>
<feature type="coiled-coil region" evidence="1">
    <location>
        <begin position="110"/>
        <end position="166"/>
    </location>
</feature>
<feature type="chain" id="PRO_5011760454" evidence="3">
    <location>
        <begin position="22"/>
        <end position="351"/>
    </location>
</feature>
<reference evidence="5" key="1">
    <citation type="submission" date="2016-10" db="EMBL/GenBank/DDBJ databases">
        <authorList>
            <person name="Varghese N."/>
            <person name="Submissions S."/>
        </authorList>
    </citation>
    <scope>NUCLEOTIDE SEQUENCE [LARGE SCALE GENOMIC DNA]</scope>
    <source>
        <strain evidence="5">LMG 26383,CCUG 61248,R- 45681</strain>
    </source>
</reference>
<gene>
    <name evidence="4" type="ORF">SAMN04515666_108194</name>
</gene>
<dbReference type="EMBL" id="FOAN01000008">
    <property type="protein sequence ID" value="SEM21407.1"/>
    <property type="molecule type" value="Genomic_DNA"/>
</dbReference>
<name>A0A1H7WKI6_9HYPH</name>
<dbReference type="AlphaFoldDB" id="A0A1H7WKI6"/>